<evidence type="ECO:0000256" key="3">
    <source>
        <dbReference type="SAM" id="MobiDB-lite"/>
    </source>
</evidence>
<feature type="transmembrane region" description="Helical" evidence="4">
    <location>
        <begin position="18"/>
        <end position="36"/>
    </location>
</feature>
<dbReference type="InterPro" id="IPR029787">
    <property type="entry name" value="Nucleotide_cyclase"/>
</dbReference>
<proteinExistence type="predicted"/>
<dbReference type="EC" id="2.7.7.65" evidence="1"/>
<dbReference type="RefSeq" id="WP_341426462.1">
    <property type="nucleotide sequence ID" value="NZ_JBBUTG010000008.1"/>
</dbReference>
<keyword evidence="4" id="KW-0472">Membrane</keyword>
<gene>
    <name evidence="6" type="ORF">AACH06_14585</name>
</gene>
<dbReference type="CDD" id="cd01949">
    <property type="entry name" value="GGDEF"/>
    <property type="match status" value="1"/>
</dbReference>
<feature type="transmembrane region" description="Helical" evidence="4">
    <location>
        <begin position="74"/>
        <end position="96"/>
    </location>
</feature>
<dbReference type="PROSITE" id="PS50887">
    <property type="entry name" value="GGDEF"/>
    <property type="match status" value="1"/>
</dbReference>
<keyword evidence="6" id="KW-0808">Transferase</keyword>
<feature type="domain" description="GGDEF" evidence="5">
    <location>
        <begin position="230"/>
        <end position="359"/>
    </location>
</feature>
<dbReference type="NCBIfam" id="TIGR00254">
    <property type="entry name" value="GGDEF"/>
    <property type="match status" value="1"/>
</dbReference>
<dbReference type="InterPro" id="IPR050469">
    <property type="entry name" value="Diguanylate_Cyclase"/>
</dbReference>
<dbReference type="SMART" id="SM00267">
    <property type="entry name" value="GGDEF"/>
    <property type="match status" value="1"/>
</dbReference>
<comment type="caution">
    <text evidence="6">The sequence shown here is derived from an EMBL/GenBank/DDBJ whole genome shotgun (WGS) entry which is preliminary data.</text>
</comment>
<protein>
    <recommendedName>
        <fullName evidence="1">diguanylate cyclase</fullName>
        <ecNumber evidence="1">2.7.7.65</ecNumber>
    </recommendedName>
</protein>
<evidence type="ECO:0000313" key="7">
    <source>
        <dbReference type="Proteomes" id="UP001371218"/>
    </source>
</evidence>
<dbReference type="Gene3D" id="3.30.70.270">
    <property type="match status" value="1"/>
</dbReference>
<dbReference type="SUPFAM" id="SSF55073">
    <property type="entry name" value="Nucleotide cyclase"/>
    <property type="match status" value="1"/>
</dbReference>
<dbReference type="InterPro" id="IPR000160">
    <property type="entry name" value="GGDEF_dom"/>
</dbReference>
<evidence type="ECO:0000256" key="2">
    <source>
        <dbReference type="ARBA" id="ARBA00034247"/>
    </source>
</evidence>
<feature type="region of interest" description="Disordered" evidence="3">
    <location>
        <begin position="354"/>
        <end position="373"/>
    </location>
</feature>
<evidence type="ECO:0000313" key="6">
    <source>
        <dbReference type="EMBL" id="MEK8032050.1"/>
    </source>
</evidence>
<feature type="compositionally biased region" description="Low complexity" evidence="3">
    <location>
        <begin position="364"/>
        <end position="373"/>
    </location>
</feature>
<keyword evidence="6" id="KW-0548">Nucleotidyltransferase</keyword>
<evidence type="ECO:0000259" key="5">
    <source>
        <dbReference type="PROSITE" id="PS50887"/>
    </source>
</evidence>
<keyword evidence="4" id="KW-0812">Transmembrane</keyword>
<dbReference type="InterPro" id="IPR043128">
    <property type="entry name" value="Rev_trsase/Diguanyl_cyclase"/>
</dbReference>
<organism evidence="6 7">
    <name type="scientific">Ideonella lacteola</name>
    <dbReference type="NCBI Taxonomy" id="2984193"/>
    <lineage>
        <taxon>Bacteria</taxon>
        <taxon>Pseudomonadati</taxon>
        <taxon>Pseudomonadota</taxon>
        <taxon>Betaproteobacteria</taxon>
        <taxon>Burkholderiales</taxon>
        <taxon>Sphaerotilaceae</taxon>
        <taxon>Ideonella</taxon>
    </lineage>
</organism>
<dbReference type="EMBL" id="JBBUTG010000008">
    <property type="protein sequence ID" value="MEK8032050.1"/>
    <property type="molecule type" value="Genomic_DNA"/>
</dbReference>
<keyword evidence="7" id="KW-1185">Reference proteome</keyword>
<comment type="catalytic activity">
    <reaction evidence="2">
        <text>2 GTP = 3',3'-c-di-GMP + 2 diphosphate</text>
        <dbReference type="Rhea" id="RHEA:24898"/>
        <dbReference type="ChEBI" id="CHEBI:33019"/>
        <dbReference type="ChEBI" id="CHEBI:37565"/>
        <dbReference type="ChEBI" id="CHEBI:58805"/>
        <dbReference type="EC" id="2.7.7.65"/>
    </reaction>
</comment>
<sequence>MPQTHTTRTQVERENRMLLALQVAGCTAIAIIWSMEWWNGDLSPWDRWAYPALMVIQGGCAALLTWWPHRAEWARVMAVLALKGYLVIALNQALFASPFQPYQLVTTLFWLPLGYGTAFVFLNLRAALLSSAALYLATYGTVLWNLTWGEPPPWPDYVRPMMSNLAIAQIVYVIVLLAISQLKASYTRSQATVEVMRQMAATDPLTGLLNRRAMADHLAANHALVLRGTQPMSVILLDADHFKHINDRRGHATGDRVLMKLSSLLRSQLRTSDRLARWGGEEFLVMVPATGLEASCELAERIRRAVATADWEPGLGVTISLGVAECRSHDTVDSLMARVDRALYAAKSAGRDRVCAEESDEPAEALSPSASSG</sequence>
<name>A0ABU9BQ08_9BURK</name>
<evidence type="ECO:0000256" key="4">
    <source>
        <dbReference type="SAM" id="Phobius"/>
    </source>
</evidence>
<dbReference type="GO" id="GO:0052621">
    <property type="term" value="F:diguanylate cyclase activity"/>
    <property type="evidence" value="ECO:0007669"/>
    <property type="project" value="UniProtKB-EC"/>
</dbReference>
<dbReference type="Pfam" id="PF00990">
    <property type="entry name" value="GGDEF"/>
    <property type="match status" value="1"/>
</dbReference>
<reference evidence="6 7" key="1">
    <citation type="submission" date="2024-04" db="EMBL/GenBank/DDBJ databases">
        <title>Novel species of the genus Ideonella isolated from streams.</title>
        <authorList>
            <person name="Lu H."/>
        </authorList>
    </citation>
    <scope>NUCLEOTIDE SEQUENCE [LARGE SCALE GENOMIC DNA]</scope>
    <source>
        <strain evidence="6 7">DXS29W</strain>
    </source>
</reference>
<keyword evidence="4" id="KW-1133">Transmembrane helix</keyword>
<dbReference type="Proteomes" id="UP001371218">
    <property type="component" value="Unassembled WGS sequence"/>
</dbReference>
<feature type="transmembrane region" description="Helical" evidence="4">
    <location>
        <begin position="48"/>
        <end position="67"/>
    </location>
</feature>
<feature type="transmembrane region" description="Helical" evidence="4">
    <location>
        <begin position="129"/>
        <end position="149"/>
    </location>
</feature>
<dbReference type="PANTHER" id="PTHR45138:SF9">
    <property type="entry name" value="DIGUANYLATE CYCLASE DGCM-RELATED"/>
    <property type="match status" value="1"/>
</dbReference>
<feature type="transmembrane region" description="Helical" evidence="4">
    <location>
        <begin position="102"/>
        <end position="122"/>
    </location>
</feature>
<dbReference type="PANTHER" id="PTHR45138">
    <property type="entry name" value="REGULATORY COMPONENTS OF SENSORY TRANSDUCTION SYSTEM"/>
    <property type="match status" value="1"/>
</dbReference>
<evidence type="ECO:0000256" key="1">
    <source>
        <dbReference type="ARBA" id="ARBA00012528"/>
    </source>
</evidence>
<accession>A0ABU9BQ08</accession>
<feature type="transmembrane region" description="Helical" evidence="4">
    <location>
        <begin position="161"/>
        <end position="179"/>
    </location>
</feature>